<dbReference type="SMART" id="SM00185">
    <property type="entry name" value="ARM"/>
    <property type="match status" value="8"/>
</dbReference>
<feature type="repeat" description="ARM" evidence="2">
    <location>
        <begin position="692"/>
        <end position="734"/>
    </location>
</feature>
<dbReference type="PANTHER" id="PTHR46976:SF2">
    <property type="entry name" value="F-BOX DOMAIN-CONTAINING PROTEIN"/>
    <property type="match status" value="1"/>
</dbReference>
<dbReference type="AlphaFoldDB" id="A0A978VQG7"/>
<feature type="domain" description="F-box" evidence="4">
    <location>
        <begin position="125"/>
        <end position="171"/>
    </location>
</feature>
<organism evidence="5 6">
    <name type="scientific">Ziziphus jujuba var. spinosa</name>
    <dbReference type="NCBI Taxonomy" id="714518"/>
    <lineage>
        <taxon>Eukaryota</taxon>
        <taxon>Viridiplantae</taxon>
        <taxon>Streptophyta</taxon>
        <taxon>Embryophyta</taxon>
        <taxon>Tracheophyta</taxon>
        <taxon>Spermatophyta</taxon>
        <taxon>Magnoliopsida</taxon>
        <taxon>eudicotyledons</taxon>
        <taxon>Gunneridae</taxon>
        <taxon>Pentapetalae</taxon>
        <taxon>rosids</taxon>
        <taxon>fabids</taxon>
        <taxon>Rosales</taxon>
        <taxon>Rhamnaceae</taxon>
        <taxon>Paliureae</taxon>
        <taxon>Ziziphus</taxon>
    </lineage>
</organism>
<dbReference type="PROSITE" id="PS50176">
    <property type="entry name" value="ARM_REPEAT"/>
    <property type="match status" value="5"/>
</dbReference>
<dbReference type="SUPFAM" id="SSF52047">
    <property type="entry name" value="RNI-like"/>
    <property type="match status" value="1"/>
</dbReference>
<dbReference type="InterPro" id="IPR016024">
    <property type="entry name" value="ARM-type_fold"/>
</dbReference>
<dbReference type="Pfam" id="PF12937">
    <property type="entry name" value="F-box-like"/>
    <property type="match status" value="1"/>
</dbReference>
<dbReference type="Proteomes" id="UP000813462">
    <property type="component" value="Unassembled WGS sequence"/>
</dbReference>
<dbReference type="Gene3D" id="1.25.10.10">
    <property type="entry name" value="Leucine-rich Repeat Variant"/>
    <property type="match status" value="4"/>
</dbReference>
<dbReference type="PROSITE" id="PS50181">
    <property type="entry name" value="FBOX"/>
    <property type="match status" value="1"/>
</dbReference>
<feature type="compositionally biased region" description="Polar residues" evidence="3">
    <location>
        <begin position="1"/>
        <end position="11"/>
    </location>
</feature>
<name>A0A978VQG7_ZIZJJ</name>
<dbReference type="InterPro" id="IPR011989">
    <property type="entry name" value="ARM-like"/>
</dbReference>
<dbReference type="Pfam" id="PF00514">
    <property type="entry name" value="Arm"/>
    <property type="match status" value="5"/>
</dbReference>
<dbReference type="InterPro" id="IPR001810">
    <property type="entry name" value="F-box_dom"/>
</dbReference>
<evidence type="ECO:0000313" key="5">
    <source>
        <dbReference type="EMBL" id="KAH7537792.1"/>
    </source>
</evidence>
<evidence type="ECO:0000256" key="1">
    <source>
        <dbReference type="ARBA" id="ARBA00022737"/>
    </source>
</evidence>
<feature type="repeat" description="ARM" evidence="2">
    <location>
        <begin position="733"/>
        <end position="778"/>
    </location>
</feature>
<feature type="repeat" description="ARM" evidence="2">
    <location>
        <begin position="645"/>
        <end position="676"/>
    </location>
</feature>
<dbReference type="InterPro" id="IPR000225">
    <property type="entry name" value="Armadillo"/>
</dbReference>
<dbReference type="Gene3D" id="3.80.10.10">
    <property type="entry name" value="Ribonuclease Inhibitor"/>
    <property type="match status" value="1"/>
</dbReference>
<evidence type="ECO:0000259" key="4">
    <source>
        <dbReference type="PROSITE" id="PS50181"/>
    </source>
</evidence>
<evidence type="ECO:0000313" key="6">
    <source>
        <dbReference type="Proteomes" id="UP000813462"/>
    </source>
</evidence>
<dbReference type="InterPro" id="IPR036047">
    <property type="entry name" value="F-box-like_dom_sf"/>
</dbReference>
<proteinExistence type="predicted"/>
<dbReference type="InterPro" id="IPR032675">
    <property type="entry name" value="LRR_dom_sf"/>
</dbReference>
<dbReference type="SUPFAM" id="SSF81383">
    <property type="entry name" value="F-box domain"/>
    <property type="match status" value="1"/>
</dbReference>
<gene>
    <name evidence="5" type="ORF">FEM48_Zijuj03G0130800</name>
</gene>
<sequence length="1030" mass="111402">MLFTKNSSTPPDATKDGEDTMARNGGFSESGMRSWRFDNRVLRLHPNCGVLAKDGGSERANSSSNQNPSARFSLLGVPGSVKKIGGMTRRVRQKGSQSNEKSKDIIESNSEISARECYTSDSNCNVDWTTLPDDTMIQLFSSLNYRDRASLSSTCQTYRLLGSSACLWDSLDLRCHKFNTSVAEALSSRCKNLQKLQFRGVESANAIISLQARGLRGISGDFCQDMSDATLSMLAARHDLLENLQLGLDACQRISSDAIEAIAFCCKKLQRLHLSGVKKISGYAINTLAQHCPQLVEVEFVDCENVDVVALGNLSSVRYLSVAGARNLKWDSASQVWSKLPNLLGLDVSRTEIDSAAAGRLFSLSQNLKVMLALNCPIFEAEVSNISAYNRKDRLLFALFSDIIEGLTLLSSDKIENKRELFSYWGKLKNKDKRLREIICWIERVLSHSLWHIAENSPRTFDDFWLKQGVSLLLCLLQSLQEDVQERAITTIATFLVDDDEIATVNCGRAEAVLQDGGILLLLDLARSCREGLQSEAAKAIANLSMDPRVAKAVAENGGINVLVKLVMSMNKFVAEEAAGGLWNLSVVEEHKSTITEAGGVKALVDLIFRWPSDGDGSLCQEHAAGALANLSGNYKCSLAVAEAGGVHTLLMLAHSSKAEGVQEQAARALANLASHGDSNTDDSSSVGQDAGALVALVQLTSSQHEGVRQEAAGALWNLSFDEKNREAIAAAGGVEALVALIQSCSNFSQGLQERAAGALWGLSVSEANSIAIGQEGGIAPLIALAHSDIEAVHETATGALWNLSFNPGNAIRIVEDGGVSVLVHLCSSSTSKMARYMAALALAYVFDGRMDEIVLVGSSSERNSKTLNLDGLRRLAFKHIEEFLHTFTDTQTFSTVVTSLSLTTLAHVAEATHIQEARHLKCSGAEIGRYITMLRNSYSILKACAAFALFQVSLSLSLSLCHKDKFNFLTMPGGRHAMHHTSLLQNGGVARVLRVTAAAANSTLETKVYAKLVLRNLELCHSDASISSI</sequence>
<dbReference type="EMBL" id="JAEACU010000003">
    <property type="protein sequence ID" value="KAH7537792.1"/>
    <property type="molecule type" value="Genomic_DNA"/>
</dbReference>
<dbReference type="SUPFAM" id="SSF48371">
    <property type="entry name" value="ARM repeat"/>
    <property type="match status" value="1"/>
</dbReference>
<dbReference type="PANTHER" id="PTHR46976">
    <property type="entry name" value="PROTEIN ARABIDILLO 1"/>
    <property type="match status" value="1"/>
</dbReference>
<feature type="repeat" description="ARM" evidence="2">
    <location>
        <begin position="558"/>
        <end position="600"/>
    </location>
</feature>
<evidence type="ECO:0000256" key="3">
    <source>
        <dbReference type="SAM" id="MobiDB-lite"/>
    </source>
</evidence>
<dbReference type="InterPro" id="IPR006553">
    <property type="entry name" value="Leu-rich_rpt_Cys-con_subtyp"/>
</dbReference>
<keyword evidence="1" id="KW-0677">Repeat</keyword>
<feature type="compositionally biased region" description="Polar residues" evidence="3">
    <location>
        <begin position="59"/>
        <end position="70"/>
    </location>
</feature>
<evidence type="ECO:0000256" key="2">
    <source>
        <dbReference type="PROSITE-ProRule" id="PRU00259"/>
    </source>
</evidence>
<protein>
    <recommendedName>
        <fullName evidence="4">F-box domain-containing protein</fullName>
    </recommendedName>
</protein>
<feature type="region of interest" description="Disordered" evidence="3">
    <location>
        <begin position="1"/>
        <end position="27"/>
    </location>
</feature>
<dbReference type="SMART" id="SM00367">
    <property type="entry name" value="LRR_CC"/>
    <property type="match status" value="3"/>
</dbReference>
<accession>A0A978VQG7</accession>
<feature type="region of interest" description="Disordered" evidence="3">
    <location>
        <begin position="53"/>
        <end position="72"/>
    </location>
</feature>
<comment type="caution">
    <text evidence="5">The sequence shown here is derived from an EMBL/GenBank/DDBJ whole genome shotgun (WGS) entry which is preliminary data.</text>
</comment>
<feature type="repeat" description="ARM" evidence="2">
    <location>
        <begin position="777"/>
        <end position="819"/>
    </location>
</feature>
<reference evidence="5" key="1">
    <citation type="journal article" date="2021" name="Front. Plant Sci.">
        <title>Chromosome-Scale Genome Assembly for Chinese Sour Jujube and Insights Into Its Genome Evolution and Domestication Signature.</title>
        <authorList>
            <person name="Shen L.-Y."/>
            <person name="Luo H."/>
            <person name="Wang X.-L."/>
            <person name="Wang X.-M."/>
            <person name="Qiu X.-J."/>
            <person name="Liu H."/>
            <person name="Zhou S.-S."/>
            <person name="Jia K.-H."/>
            <person name="Nie S."/>
            <person name="Bao Y.-T."/>
            <person name="Zhang R.-G."/>
            <person name="Yun Q.-Z."/>
            <person name="Chai Y.-H."/>
            <person name="Lu J.-Y."/>
            <person name="Li Y."/>
            <person name="Zhao S.-W."/>
            <person name="Mao J.-F."/>
            <person name="Jia S.-G."/>
            <person name="Mao Y.-M."/>
        </authorList>
    </citation>
    <scope>NUCLEOTIDE SEQUENCE</scope>
    <source>
        <strain evidence="5">AT0</strain>
        <tissue evidence="5">Leaf</tissue>
    </source>
</reference>